<accession>A0A6V2I3W5</accession>
<dbReference type="InterPro" id="IPR010736">
    <property type="entry name" value="SHIPPO-rpt"/>
</dbReference>
<dbReference type="PANTHER" id="PTHR21580">
    <property type="entry name" value="SHIPPO-1-RELATED"/>
    <property type="match status" value="1"/>
</dbReference>
<organism evidence="2">
    <name type="scientific">Ditylum brightwellii</name>
    <dbReference type="NCBI Taxonomy" id="49249"/>
    <lineage>
        <taxon>Eukaryota</taxon>
        <taxon>Sar</taxon>
        <taxon>Stramenopiles</taxon>
        <taxon>Ochrophyta</taxon>
        <taxon>Bacillariophyta</taxon>
        <taxon>Mediophyceae</taxon>
        <taxon>Lithodesmiophycidae</taxon>
        <taxon>Lithodesmiales</taxon>
        <taxon>Lithodesmiaceae</taxon>
        <taxon>Ditylum</taxon>
    </lineage>
</organism>
<evidence type="ECO:0008006" key="4">
    <source>
        <dbReference type="Google" id="ProtNLM"/>
    </source>
</evidence>
<evidence type="ECO:0000313" key="3">
    <source>
        <dbReference type="EMBL" id="CAE4622770.1"/>
    </source>
</evidence>
<dbReference type="AlphaFoldDB" id="A0A6V2I3W5"/>
<evidence type="ECO:0000313" key="2">
    <source>
        <dbReference type="EMBL" id="CAE4622768.1"/>
    </source>
</evidence>
<dbReference type="EMBL" id="HBNS01029336">
    <property type="protein sequence ID" value="CAE4622768.1"/>
    <property type="molecule type" value="Transcribed_RNA"/>
</dbReference>
<dbReference type="EMBL" id="HBNS01029337">
    <property type="protein sequence ID" value="CAE4622770.1"/>
    <property type="molecule type" value="Transcribed_RNA"/>
</dbReference>
<name>A0A6V2I3W5_9STRA</name>
<dbReference type="Pfam" id="PF07004">
    <property type="entry name" value="SHIPPO-rpt"/>
    <property type="match status" value="2"/>
</dbReference>
<gene>
    <name evidence="2" type="ORF">DBRI00130_LOCUS23076</name>
    <name evidence="3" type="ORF">DBRI00130_LOCUS23077</name>
</gene>
<feature type="region of interest" description="Disordered" evidence="1">
    <location>
        <begin position="1"/>
        <end position="74"/>
    </location>
</feature>
<feature type="compositionally biased region" description="Low complexity" evidence="1">
    <location>
        <begin position="15"/>
        <end position="28"/>
    </location>
</feature>
<protein>
    <recommendedName>
        <fullName evidence="4">Sperm-tail PG-rich repeat-containing protein 2</fullName>
    </recommendedName>
</protein>
<feature type="compositionally biased region" description="Basic and acidic residues" evidence="1">
    <location>
        <begin position="1"/>
        <end position="14"/>
    </location>
</feature>
<reference evidence="2" key="1">
    <citation type="submission" date="2021-01" db="EMBL/GenBank/DDBJ databases">
        <authorList>
            <person name="Corre E."/>
            <person name="Pelletier E."/>
            <person name="Niang G."/>
            <person name="Scheremetjew M."/>
            <person name="Finn R."/>
            <person name="Kale V."/>
            <person name="Holt S."/>
            <person name="Cochrane G."/>
            <person name="Meng A."/>
            <person name="Brown T."/>
            <person name="Cohen L."/>
        </authorList>
    </citation>
    <scope>NUCLEOTIDE SEQUENCE</scope>
    <source>
        <strain evidence="2">GSO104</strain>
    </source>
</reference>
<dbReference type="PANTHER" id="PTHR21580:SF28">
    <property type="entry name" value="BOREALIN N-TERMINAL DOMAIN-CONTAINING PROTEIN-RELATED"/>
    <property type="match status" value="1"/>
</dbReference>
<evidence type="ECO:0000256" key="1">
    <source>
        <dbReference type="SAM" id="MobiDB-lite"/>
    </source>
</evidence>
<dbReference type="InterPro" id="IPR051291">
    <property type="entry name" value="CIMAP"/>
</dbReference>
<sequence>MTQKVAKEDTRQQERPAPSIPSKIPPRSKTYEEEKAGFGSSTHRFRDKSDSISAGPGCYHNSTNRSNKTNHRGSFSARGFTPLVSRTCRFSDLKELHDASHPGPGAYSPVLNATQSFAPSCNFAPHCRQNQAKANAKKCSFKNIFPGPGQYNVQNKRCRDILYEKAGTSSFKSTSRKAQKPKEDEKRVAVGAYRVGESMDYLQKMGKLPRKGKPFPDPTFSSKLSRIHGVSYSTNCCAAPGPGYYFPQPNSEIFDYERPSSVFNTSLDRFGETVDTKVIRDDTPGPGEYEPRSQFWNGGAVASFRSSSQRFDGANFAQSKPPGPGMSYRSRKRCADCIMKSVFKGFRTDILLMNDNSLNIFCLSSLLIGSILQSKEHLTEVVSAKP</sequence>
<proteinExistence type="predicted"/>